<dbReference type="InterPro" id="IPR016181">
    <property type="entry name" value="Acyl_CoA_acyltransferase"/>
</dbReference>
<dbReference type="InterPro" id="IPR000182">
    <property type="entry name" value="GNAT_dom"/>
</dbReference>
<evidence type="ECO:0000313" key="2">
    <source>
        <dbReference type="EMBL" id="RAS71995.1"/>
    </source>
</evidence>
<protein>
    <recommendedName>
        <fullName evidence="1">N-acetyltransferase domain-containing protein</fullName>
    </recommendedName>
</protein>
<dbReference type="CDD" id="cd04301">
    <property type="entry name" value="NAT_SF"/>
    <property type="match status" value="1"/>
</dbReference>
<name>A0AAX1Q1G7_9BACI</name>
<accession>A0AAX1Q1G7</accession>
<dbReference type="AlphaFoldDB" id="A0AAX1Q1G7"/>
<dbReference type="PROSITE" id="PS51186">
    <property type="entry name" value="GNAT"/>
    <property type="match status" value="1"/>
</dbReference>
<dbReference type="Pfam" id="PF00583">
    <property type="entry name" value="Acetyltransf_1"/>
    <property type="match status" value="1"/>
</dbReference>
<gene>
    <name evidence="2" type="ORF">A3864_23225</name>
</gene>
<dbReference type="EMBL" id="LVYK01000059">
    <property type="protein sequence ID" value="RAS71995.1"/>
    <property type="molecule type" value="Genomic_DNA"/>
</dbReference>
<dbReference type="Gene3D" id="3.40.630.30">
    <property type="match status" value="1"/>
</dbReference>
<feature type="domain" description="N-acetyltransferase" evidence="1">
    <location>
        <begin position="27"/>
        <end position="178"/>
    </location>
</feature>
<dbReference type="GO" id="GO:0016747">
    <property type="term" value="F:acyltransferase activity, transferring groups other than amino-acyl groups"/>
    <property type="evidence" value="ECO:0007669"/>
    <property type="project" value="InterPro"/>
</dbReference>
<dbReference type="Proteomes" id="UP000250174">
    <property type="component" value="Unassembled WGS sequence"/>
</dbReference>
<proteinExistence type="predicted"/>
<sequence>MNFTLDSYRSLLFIMRRKISRKGAGKMRIYELKEKMELFNHAVEFFWNAWGTEANQHFYKDCMFHSCYTNEELPRFYIMVNGNEIIASYALLRTDFISRQDLKPWFSCLYVKKEWRRNGLGQRLLTHGSQKAKEKGFYNLYLSTELEDYYEKYGWDYMKDGYSIEGEKLRIYVNPSLL</sequence>
<evidence type="ECO:0000259" key="1">
    <source>
        <dbReference type="PROSITE" id="PS51186"/>
    </source>
</evidence>
<reference evidence="2 3" key="1">
    <citation type="submission" date="2016-03" db="EMBL/GenBank/DDBJ databases">
        <title>Comparison of Bacillus endophyticus and B. anthracis characteristics using whole genome sequence analysis and microbiological techniques.</title>
        <authorList>
            <person name="Lekota K.E."/>
            <person name="Mafofo J."/>
            <person name="Rees J."/>
            <person name="Muchadeyi F.C."/>
            <person name="Madoroba E."/>
            <person name="Van Heerden H."/>
        </authorList>
    </citation>
    <scope>NUCLEOTIDE SEQUENCE [LARGE SCALE GENOMIC DNA]</scope>
    <source>
        <strain evidence="2 3">3631_10C</strain>
    </source>
</reference>
<evidence type="ECO:0000313" key="3">
    <source>
        <dbReference type="Proteomes" id="UP000250174"/>
    </source>
</evidence>
<comment type="caution">
    <text evidence="2">The sequence shown here is derived from an EMBL/GenBank/DDBJ whole genome shotgun (WGS) entry which is preliminary data.</text>
</comment>
<organism evidence="2 3">
    <name type="scientific">Priestia endophytica</name>
    <dbReference type="NCBI Taxonomy" id="135735"/>
    <lineage>
        <taxon>Bacteria</taxon>
        <taxon>Bacillati</taxon>
        <taxon>Bacillota</taxon>
        <taxon>Bacilli</taxon>
        <taxon>Bacillales</taxon>
        <taxon>Bacillaceae</taxon>
        <taxon>Priestia</taxon>
    </lineage>
</organism>
<dbReference type="SUPFAM" id="SSF55729">
    <property type="entry name" value="Acyl-CoA N-acyltransferases (Nat)"/>
    <property type="match status" value="1"/>
</dbReference>